<evidence type="ECO:0000256" key="5">
    <source>
        <dbReference type="ARBA" id="ARBA00023136"/>
    </source>
</evidence>
<keyword evidence="9" id="KW-1185">Reference proteome</keyword>
<feature type="transmembrane region" description="Helical" evidence="7">
    <location>
        <begin position="376"/>
        <end position="399"/>
    </location>
</feature>
<organism evidence="8 9">
    <name type="scientific">Clonostachys rhizophaga</name>
    <dbReference type="NCBI Taxonomy" id="160324"/>
    <lineage>
        <taxon>Eukaryota</taxon>
        <taxon>Fungi</taxon>
        <taxon>Dikarya</taxon>
        <taxon>Ascomycota</taxon>
        <taxon>Pezizomycotina</taxon>
        <taxon>Sordariomycetes</taxon>
        <taxon>Hypocreomycetidae</taxon>
        <taxon>Hypocreales</taxon>
        <taxon>Bionectriaceae</taxon>
        <taxon>Clonostachys</taxon>
    </lineage>
</organism>
<protein>
    <recommendedName>
        <fullName evidence="10">Choline transport protein</fullName>
    </recommendedName>
</protein>
<reference evidence="8" key="1">
    <citation type="submission" date="2021-10" db="EMBL/GenBank/DDBJ databases">
        <authorList>
            <person name="Piombo E."/>
        </authorList>
    </citation>
    <scope>NUCLEOTIDE SEQUENCE</scope>
</reference>
<sequence>MSTEKMHQGSRNVSPHKATAHQGAQTDDEVLVRLGHEQELPRSFSMFTLAALCSCLMATWEALASVLATALVSGGPPCLLYNYIAALVFTACITVSLAEIASIYPTAGGQYHWVSAMSPPSKRSLPAFLTGWISIGGQILFSASAAFAGGLQMQGLIVLNNDGFVSEPWQGVLFYWAILAYSAATNIWGLRVLPHINTAAGVLHLAGFIGVVITLLVMANKNSASYDAACHLSEELPNASRNVPLAMMYSVLLNGITGLAYCIVLLFATTSLDSLLQTPTQFPFMEVYLQATQSRAGATVLSVIIPIIAAAASMAGLTSSSRTLWAFARDKATPFHEQLSRVDGNLHIPKNAVLTCVAFQWAIGLIYLGSTTAFNAIISMAIIGMYLSYLIPIVYMLLYGRRQNISQISRYMKLPNWLGICLNIASIVWMVVAIIFSTFPILMPVTSTNMNYSIVVMAGWLFFGAVYYFIWGRKKFEAPMSDASVILTVGR</sequence>
<feature type="transmembrane region" description="Helical" evidence="7">
    <location>
        <begin position="420"/>
        <end position="443"/>
    </location>
</feature>
<evidence type="ECO:0000256" key="7">
    <source>
        <dbReference type="SAM" id="Phobius"/>
    </source>
</evidence>
<evidence type="ECO:0000256" key="2">
    <source>
        <dbReference type="ARBA" id="ARBA00022448"/>
    </source>
</evidence>
<feature type="transmembrane region" description="Helical" evidence="7">
    <location>
        <begin position="172"/>
        <end position="190"/>
    </location>
</feature>
<gene>
    <name evidence="8" type="ORF">CRHIZ90672A_00010312</name>
</gene>
<keyword evidence="2" id="KW-0813">Transport</keyword>
<evidence type="ECO:0000256" key="1">
    <source>
        <dbReference type="ARBA" id="ARBA00004141"/>
    </source>
</evidence>
<dbReference type="Gene3D" id="1.20.1740.10">
    <property type="entry name" value="Amino acid/polyamine transporter I"/>
    <property type="match status" value="2"/>
</dbReference>
<proteinExistence type="predicted"/>
<dbReference type="InterPro" id="IPR002293">
    <property type="entry name" value="AA/rel_permease1"/>
</dbReference>
<evidence type="ECO:0000313" key="8">
    <source>
        <dbReference type="EMBL" id="CAH0021633.1"/>
    </source>
</evidence>
<dbReference type="AlphaFoldDB" id="A0A9N9VCN6"/>
<feature type="transmembrane region" description="Helical" evidence="7">
    <location>
        <begin position="196"/>
        <end position="217"/>
    </location>
</feature>
<dbReference type="Pfam" id="PF13520">
    <property type="entry name" value="AA_permease_2"/>
    <property type="match status" value="1"/>
</dbReference>
<keyword evidence="4 7" id="KW-1133">Transmembrane helix</keyword>
<evidence type="ECO:0000313" key="9">
    <source>
        <dbReference type="Proteomes" id="UP000696573"/>
    </source>
</evidence>
<feature type="transmembrane region" description="Helical" evidence="7">
    <location>
        <begin position="251"/>
        <end position="276"/>
    </location>
</feature>
<evidence type="ECO:0000256" key="6">
    <source>
        <dbReference type="SAM" id="MobiDB-lite"/>
    </source>
</evidence>
<comment type="subcellular location">
    <subcellularLocation>
        <location evidence="1">Membrane</location>
        <topology evidence="1">Multi-pass membrane protein</topology>
    </subcellularLocation>
</comment>
<feature type="region of interest" description="Disordered" evidence="6">
    <location>
        <begin position="1"/>
        <end position="24"/>
    </location>
</feature>
<keyword evidence="5 7" id="KW-0472">Membrane</keyword>
<dbReference type="PANTHER" id="PTHR45649:SF14">
    <property type="entry name" value="GABA PERMEASE"/>
    <property type="match status" value="1"/>
</dbReference>
<dbReference type="GO" id="GO:0022857">
    <property type="term" value="F:transmembrane transporter activity"/>
    <property type="evidence" value="ECO:0007669"/>
    <property type="project" value="InterPro"/>
</dbReference>
<dbReference type="EMBL" id="CABFNQ020000659">
    <property type="protein sequence ID" value="CAH0021633.1"/>
    <property type="molecule type" value="Genomic_DNA"/>
</dbReference>
<accession>A0A9N9VCN6</accession>
<keyword evidence="3 7" id="KW-0812">Transmembrane</keyword>
<comment type="caution">
    <text evidence="8">The sequence shown here is derived from an EMBL/GenBank/DDBJ whole genome shotgun (WGS) entry which is preliminary data.</text>
</comment>
<evidence type="ECO:0000256" key="4">
    <source>
        <dbReference type="ARBA" id="ARBA00022989"/>
    </source>
</evidence>
<evidence type="ECO:0008006" key="10">
    <source>
        <dbReference type="Google" id="ProtNLM"/>
    </source>
</evidence>
<feature type="transmembrane region" description="Helical" evidence="7">
    <location>
        <begin position="44"/>
        <end position="68"/>
    </location>
</feature>
<dbReference type="PIRSF" id="PIRSF006060">
    <property type="entry name" value="AA_transporter"/>
    <property type="match status" value="1"/>
</dbReference>
<dbReference type="PANTHER" id="PTHR45649">
    <property type="entry name" value="AMINO-ACID PERMEASE BAT1"/>
    <property type="match status" value="1"/>
</dbReference>
<feature type="transmembrane region" description="Helical" evidence="7">
    <location>
        <begin position="296"/>
        <end position="317"/>
    </location>
</feature>
<evidence type="ECO:0000256" key="3">
    <source>
        <dbReference type="ARBA" id="ARBA00022692"/>
    </source>
</evidence>
<dbReference type="OrthoDB" id="3257095at2759"/>
<feature type="transmembrane region" description="Helical" evidence="7">
    <location>
        <begin position="80"/>
        <end position="104"/>
    </location>
</feature>
<dbReference type="Proteomes" id="UP000696573">
    <property type="component" value="Unassembled WGS sequence"/>
</dbReference>
<feature type="transmembrane region" description="Helical" evidence="7">
    <location>
        <begin position="124"/>
        <end position="151"/>
    </location>
</feature>
<dbReference type="GO" id="GO:0016020">
    <property type="term" value="C:membrane"/>
    <property type="evidence" value="ECO:0007669"/>
    <property type="project" value="UniProtKB-SubCell"/>
</dbReference>
<feature type="transmembrane region" description="Helical" evidence="7">
    <location>
        <begin position="449"/>
        <end position="470"/>
    </location>
</feature>
<name>A0A9N9VCN6_9HYPO</name>